<evidence type="ECO:0000259" key="2">
    <source>
        <dbReference type="Pfam" id="PF01266"/>
    </source>
</evidence>
<feature type="domain" description="FAD dependent oxidoreductase" evidence="2">
    <location>
        <begin position="14"/>
        <end position="305"/>
    </location>
</feature>
<dbReference type="EMBL" id="JAULRT010000032">
    <property type="protein sequence ID" value="MDO3380872.1"/>
    <property type="molecule type" value="Genomic_DNA"/>
</dbReference>
<name>A0ABT8T9R4_9GAMM</name>
<dbReference type="Proteomes" id="UP001168380">
    <property type="component" value="Unassembled WGS sequence"/>
</dbReference>
<comment type="caution">
    <text evidence="3">The sequence shown here is derived from an EMBL/GenBank/DDBJ whole genome shotgun (WGS) entry which is preliminary data.</text>
</comment>
<accession>A0ABT8T9R4</accession>
<sequence length="397" mass="43151">MTLSSTTDKVINLDTAIIGGGVAGLWLLERLRDRGYSCALFNKGSLGAEQTLASQGMIHGGVKYTLAGALSGASEAIADMPGLWRSCLKGEGEVDLRQTRLLSDHFYMWSASAAGRLTSFFASRALRGRVEKVPPAERPPLFDTPQFSGSLYKLVDMVVDVPSLIANLAGNNKGLLFALGDHQWQRRGDKAELQLADGTRVCARHFVLAAGRGNAAVLEKLGADQPQQQLRPLRQLVVRHHHPYAFYGHCLGADKTPRLTISSHPADDGAMIWYLGGSLAEEGARMSDDALIAAGRRELAQLFPWLDFRDADFSTLYIERAEPRQPGLTRPDQAFAELAQGLDNVIVAWPTKLTLAPNMARRVMALLPAPIEAEAGIEQLQARLGTPTLAPLPWETP</sequence>
<dbReference type="InterPro" id="IPR006076">
    <property type="entry name" value="FAD-dep_OxRdtase"/>
</dbReference>
<evidence type="ECO:0000256" key="1">
    <source>
        <dbReference type="ARBA" id="ARBA00023002"/>
    </source>
</evidence>
<dbReference type="Gene3D" id="3.30.9.10">
    <property type="entry name" value="D-Amino Acid Oxidase, subunit A, domain 2"/>
    <property type="match status" value="1"/>
</dbReference>
<dbReference type="Pfam" id="PF01266">
    <property type="entry name" value="DAO"/>
    <property type="match status" value="1"/>
</dbReference>
<dbReference type="RefSeq" id="WP_302710995.1">
    <property type="nucleotide sequence ID" value="NZ_JAULRT010000032.1"/>
</dbReference>
<reference evidence="3" key="1">
    <citation type="submission" date="2023-07" db="EMBL/GenBank/DDBJ databases">
        <title>Gilvimarinus algae sp. nov., isolated from the surface of Kelp.</title>
        <authorList>
            <person name="Sun Y.Y."/>
            <person name="Gong Y."/>
            <person name="Du Z.J."/>
        </authorList>
    </citation>
    <scope>NUCLEOTIDE SEQUENCE</scope>
    <source>
        <strain evidence="3">SDUM040014</strain>
    </source>
</reference>
<evidence type="ECO:0000313" key="4">
    <source>
        <dbReference type="Proteomes" id="UP001168380"/>
    </source>
</evidence>
<dbReference type="Gene3D" id="3.50.50.60">
    <property type="entry name" value="FAD/NAD(P)-binding domain"/>
    <property type="match status" value="1"/>
</dbReference>
<evidence type="ECO:0000313" key="3">
    <source>
        <dbReference type="EMBL" id="MDO3380872.1"/>
    </source>
</evidence>
<proteinExistence type="predicted"/>
<keyword evidence="1" id="KW-0560">Oxidoreductase</keyword>
<organism evidence="3 4">
    <name type="scientific">Gilvimarinus algae</name>
    <dbReference type="NCBI Taxonomy" id="3058037"/>
    <lineage>
        <taxon>Bacteria</taxon>
        <taxon>Pseudomonadati</taxon>
        <taxon>Pseudomonadota</taxon>
        <taxon>Gammaproteobacteria</taxon>
        <taxon>Cellvibrionales</taxon>
        <taxon>Cellvibrionaceae</taxon>
        <taxon>Gilvimarinus</taxon>
    </lineage>
</organism>
<dbReference type="SUPFAM" id="SSF51905">
    <property type="entry name" value="FAD/NAD(P)-binding domain"/>
    <property type="match status" value="1"/>
</dbReference>
<dbReference type="InterPro" id="IPR036188">
    <property type="entry name" value="FAD/NAD-bd_sf"/>
</dbReference>
<keyword evidence="4" id="KW-1185">Reference proteome</keyword>
<gene>
    <name evidence="3" type="ORF">QWI16_01720</name>
</gene>
<protein>
    <submittedName>
        <fullName evidence="3">FAD-dependent oxidoreductase</fullName>
    </submittedName>
</protein>